<reference evidence="2 3" key="1">
    <citation type="journal article" date="2019" name="Sci. Rep.">
        <title>Orb-weaving spider Araneus ventricosus genome elucidates the spidroin gene catalogue.</title>
        <authorList>
            <person name="Kono N."/>
            <person name="Nakamura H."/>
            <person name="Ohtoshi R."/>
            <person name="Moran D.A.P."/>
            <person name="Shinohara A."/>
            <person name="Yoshida Y."/>
            <person name="Fujiwara M."/>
            <person name="Mori M."/>
            <person name="Tomita M."/>
            <person name="Arakawa K."/>
        </authorList>
    </citation>
    <scope>NUCLEOTIDE SEQUENCE [LARGE SCALE GENOMIC DNA]</scope>
</reference>
<evidence type="ECO:0000313" key="2">
    <source>
        <dbReference type="EMBL" id="GBM31106.1"/>
    </source>
</evidence>
<gene>
    <name evidence="2" type="ORF">AVEN_58909_1</name>
</gene>
<name>A0A4Y2ESV1_ARAVE</name>
<keyword evidence="3" id="KW-1185">Reference proteome</keyword>
<accession>A0A4Y2ESV1</accession>
<protein>
    <submittedName>
        <fullName evidence="2">Uncharacterized protein</fullName>
    </submittedName>
</protein>
<comment type="caution">
    <text evidence="2">The sequence shown here is derived from an EMBL/GenBank/DDBJ whole genome shotgun (WGS) entry which is preliminary data.</text>
</comment>
<dbReference type="AlphaFoldDB" id="A0A4Y2ESV1"/>
<feature type="region of interest" description="Disordered" evidence="1">
    <location>
        <begin position="72"/>
        <end position="93"/>
    </location>
</feature>
<evidence type="ECO:0000313" key="3">
    <source>
        <dbReference type="Proteomes" id="UP000499080"/>
    </source>
</evidence>
<sequence length="93" mass="10703">MILREKVMGSILCPCSKLSLFKNCRRLSATKCPRQLDFVNVSLVFLLAKYKCGPISPQKRRTRWPCGKSWLRSRRRAPDSKPDSSEDPSCVWS</sequence>
<proteinExistence type="predicted"/>
<organism evidence="2 3">
    <name type="scientific">Araneus ventricosus</name>
    <name type="common">Orbweaver spider</name>
    <name type="synonym">Epeira ventricosa</name>
    <dbReference type="NCBI Taxonomy" id="182803"/>
    <lineage>
        <taxon>Eukaryota</taxon>
        <taxon>Metazoa</taxon>
        <taxon>Ecdysozoa</taxon>
        <taxon>Arthropoda</taxon>
        <taxon>Chelicerata</taxon>
        <taxon>Arachnida</taxon>
        <taxon>Araneae</taxon>
        <taxon>Araneomorphae</taxon>
        <taxon>Entelegynae</taxon>
        <taxon>Araneoidea</taxon>
        <taxon>Araneidae</taxon>
        <taxon>Araneus</taxon>
    </lineage>
</organism>
<dbReference type="EMBL" id="BGPR01000676">
    <property type="protein sequence ID" value="GBM31106.1"/>
    <property type="molecule type" value="Genomic_DNA"/>
</dbReference>
<dbReference type="Proteomes" id="UP000499080">
    <property type="component" value="Unassembled WGS sequence"/>
</dbReference>
<evidence type="ECO:0000256" key="1">
    <source>
        <dbReference type="SAM" id="MobiDB-lite"/>
    </source>
</evidence>